<feature type="region of interest" description="Disordered" evidence="1">
    <location>
        <begin position="64"/>
        <end position="99"/>
    </location>
</feature>
<dbReference type="EMBL" id="BARW01035088">
    <property type="protein sequence ID" value="GAJ13343.1"/>
    <property type="molecule type" value="Genomic_DNA"/>
</dbReference>
<gene>
    <name evidence="3" type="ORF">S12H4_54812</name>
</gene>
<evidence type="ECO:0000259" key="2">
    <source>
        <dbReference type="Pfam" id="PF11871"/>
    </source>
</evidence>
<dbReference type="Pfam" id="PF11871">
    <property type="entry name" value="DUF3391"/>
    <property type="match status" value="1"/>
</dbReference>
<organism evidence="3">
    <name type="scientific">marine sediment metagenome</name>
    <dbReference type="NCBI Taxonomy" id="412755"/>
    <lineage>
        <taxon>unclassified sequences</taxon>
        <taxon>metagenomes</taxon>
        <taxon>ecological metagenomes</taxon>
    </lineage>
</organism>
<feature type="domain" description="DUF3391" evidence="2">
    <location>
        <begin position="2"/>
        <end position="150"/>
    </location>
</feature>
<evidence type="ECO:0000256" key="1">
    <source>
        <dbReference type="SAM" id="MobiDB-lite"/>
    </source>
</evidence>
<comment type="caution">
    <text evidence="3">The sequence shown here is derived from an EMBL/GenBank/DDBJ whole genome shotgun (WGS) entry which is preliminary data.</text>
</comment>
<reference evidence="3" key="1">
    <citation type="journal article" date="2014" name="Front. Microbiol.">
        <title>High frequency of phylogenetically diverse reductive dehalogenase-homologous genes in deep subseafloor sedimentary metagenomes.</title>
        <authorList>
            <person name="Kawai M."/>
            <person name="Futagami T."/>
            <person name="Toyoda A."/>
            <person name="Takaki Y."/>
            <person name="Nishi S."/>
            <person name="Hori S."/>
            <person name="Arai W."/>
            <person name="Tsubouchi T."/>
            <person name="Morono Y."/>
            <person name="Uchiyama I."/>
            <person name="Ito T."/>
            <person name="Fujiyama A."/>
            <person name="Inagaki F."/>
            <person name="Takami H."/>
        </authorList>
    </citation>
    <scope>NUCLEOTIDE SEQUENCE</scope>
    <source>
        <strain evidence="3">Expedition CK06-06</strain>
    </source>
</reference>
<proteinExistence type="predicted"/>
<name>X1U710_9ZZZZ</name>
<accession>X1U710</accession>
<evidence type="ECO:0000313" key="3">
    <source>
        <dbReference type="EMBL" id="GAJ13343.1"/>
    </source>
</evidence>
<dbReference type="InterPro" id="IPR021812">
    <property type="entry name" value="DUF3391"/>
</dbReference>
<dbReference type="AlphaFoldDB" id="X1U710"/>
<protein>
    <recommendedName>
        <fullName evidence="2">DUF3391 domain-containing protein</fullName>
    </recommendedName>
</protein>
<sequence length="159" mass="17816">MIKKVKTEDLMVGMYVMLEESWLRHSFMKPNFKITSEKQIKKLIHDGIHLVKVDTSKSQVIRERDLSRDVLGPRAEDAGQTPTEAPLPGSQVGTDIPPPEAGEFNPIDQISEELHQTIQNTSIPPQTKAKEVYNHSLKMMTNVLEAPNAGNILSSKKMV</sequence>
<feature type="non-terminal residue" evidence="3">
    <location>
        <position position="159"/>
    </location>
</feature>